<evidence type="ECO:0000313" key="1">
    <source>
        <dbReference type="EMBL" id="SMC53951.1"/>
    </source>
</evidence>
<keyword evidence="2" id="KW-1185">Reference proteome</keyword>
<accession>A0A1W2A0M6</accession>
<gene>
    <name evidence="1" type="ORF">SAMN04488101_101202</name>
</gene>
<dbReference type="RefSeq" id="WP_084286798.1">
    <property type="nucleotide sequence ID" value="NZ_FWYB01000001.1"/>
</dbReference>
<dbReference type="AlphaFoldDB" id="A0A1W2A0M6"/>
<dbReference type="InterPro" id="IPR025935">
    <property type="entry name" value="AbiH"/>
</dbReference>
<name>A0A1W2A0M6_9SPHI</name>
<dbReference type="STRING" id="475255.SAMN04488101_101202"/>
<evidence type="ECO:0000313" key="2">
    <source>
        <dbReference type="Proteomes" id="UP000192678"/>
    </source>
</evidence>
<dbReference type="OrthoDB" id="5903604at2"/>
<dbReference type="Proteomes" id="UP000192678">
    <property type="component" value="Unassembled WGS sequence"/>
</dbReference>
<organism evidence="1 2">
    <name type="scientific">Pedobacter nyackensis</name>
    <dbReference type="NCBI Taxonomy" id="475255"/>
    <lineage>
        <taxon>Bacteria</taxon>
        <taxon>Pseudomonadati</taxon>
        <taxon>Bacteroidota</taxon>
        <taxon>Sphingobacteriia</taxon>
        <taxon>Sphingobacteriales</taxon>
        <taxon>Sphingobacteriaceae</taxon>
        <taxon>Pedobacter</taxon>
    </lineage>
</organism>
<proteinExistence type="predicted"/>
<reference evidence="1 2" key="1">
    <citation type="submission" date="2017-04" db="EMBL/GenBank/DDBJ databases">
        <authorList>
            <person name="Afonso C.L."/>
            <person name="Miller P.J."/>
            <person name="Scott M.A."/>
            <person name="Spackman E."/>
            <person name="Goraichik I."/>
            <person name="Dimitrov K.M."/>
            <person name="Suarez D.L."/>
            <person name="Swayne D.E."/>
        </authorList>
    </citation>
    <scope>NUCLEOTIDE SEQUENCE [LARGE SCALE GENOMIC DNA]</scope>
    <source>
        <strain evidence="1 2">DSM 19625</strain>
    </source>
</reference>
<protein>
    <submittedName>
        <fullName evidence="1">Bacteriophage abortive infection AbiH</fullName>
    </submittedName>
</protein>
<dbReference type="EMBL" id="FWYB01000001">
    <property type="protein sequence ID" value="SMC53951.1"/>
    <property type="molecule type" value="Genomic_DNA"/>
</dbReference>
<dbReference type="Pfam" id="PF14253">
    <property type="entry name" value="AbiH"/>
    <property type="match status" value="1"/>
</dbReference>
<sequence>MNKLVLVGNGFDLAHGMKTAYNDFILWYIKKGFSEYLQSGKYSDELMDIDSGNLRLFKSELGNRSIAEYVDGFYEKDDLNKLLQNRRTRITFGLNGDTRRRPEVPFKVRIKSTLLSKIIDHCSISKWVEIENLFYDELKLILQDSNQSKQEDVRKLNLSIKYIISQLELYLSSITIGSAAEYQTIFTNKVNTSDIVGLISDPFYERYDTLVLNFNYTETVEKYIDKEQIIYIHGELNNISNPVIFGFGDELDADYVRLELSKTKDIFNYIKSFWYFKTSNYHNLIRFIQSNKFQVCILGHSCGLSDRTMLNMIFEHENCISIKIYYYEFPEGGNNYTELTQEISRHFKNKQTMRMKIVPFDKSSPMPQHQKLAQLQLD</sequence>